<dbReference type="Proteomes" id="UP000298588">
    <property type="component" value="Chromosome"/>
</dbReference>
<organism evidence="3 4">
    <name type="scientific">Phreatobacter aquaticus</name>
    <dbReference type="NCBI Taxonomy" id="2570229"/>
    <lineage>
        <taxon>Bacteria</taxon>
        <taxon>Pseudomonadati</taxon>
        <taxon>Pseudomonadota</taxon>
        <taxon>Alphaproteobacteria</taxon>
        <taxon>Hyphomicrobiales</taxon>
        <taxon>Phreatobacteraceae</taxon>
        <taxon>Phreatobacter</taxon>
    </lineage>
</organism>
<dbReference type="Gene3D" id="3.40.50.10610">
    <property type="entry name" value="ABC-type transport auxiliary lipoprotein component"/>
    <property type="match status" value="1"/>
</dbReference>
<accession>A0A4D7QKH2</accession>
<feature type="signal peptide" evidence="1">
    <location>
        <begin position="1"/>
        <end position="31"/>
    </location>
</feature>
<proteinExistence type="predicted"/>
<evidence type="ECO:0000313" key="3">
    <source>
        <dbReference type="EMBL" id="QCK88108.1"/>
    </source>
</evidence>
<protein>
    <recommendedName>
        <fullName evidence="2">ABC-type transport auxiliary lipoprotein component domain-containing protein</fullName>
    </recommendedName>
</protein>
<gene>
    <name evidence="3" type="ORF">E8L99_21280</name>
</gene>
<keyword evidence="1" id="KW-0732">Signal</keyword>
<evidence type="ECO:0000313" key="4">
    <source>
        <dbReference type="Proteomes" id="UP000298588"/>
    </source>
</evidence>
<evidence type="ECO:0000256" key="1">
    <source>
        <dbReference type="SAM" id="SignalP"/>
    </source>
</evidence>
<feature type="domain" description="ABC-type transport auxiliary lipoprotein component" evidence="2">
    <location>
        <begin position="32"/>
        <end position="190"/>
    </location>
</feature>
<keyword evidence="4" id="KW-1185">Reference proteome</keyword>
<dbReference type="PROSITE" id="PS51257">
    <property type="entry name" value="PROKAR_LIPOPROTEIN"/>
    <property type="match status" value="1"/>
</dbReference>
<dbReference type="Pfam" id="PF03886">
    <property type="entry name" value="ABC_trans_aux"/>
    <property type="match status" value="1"/>
</dbReference>
<reference evidence="3 4" key="1">
    <citation type="submission" date="2019-04" db="EMBL/GenBank/DDBJ databases">
        <title>Phreatobacter aquaticus sp. nov.</title>
        <authorList>
            <person name="Choi A."/>
            <person name="Baek K."/>
        </authorList>
    </citation>
    <scope>NUCLEOTIDE SEQUENCE [LARGE SCALE GENOMIC DNA]</scope>
    <source>
        <strain evidence="3 4">NMCR1094</strain>
    </source>
</reference>
<sequence>MSQRGFMGRIGAVAAVAFALAGCVSSGAPQAYDLTAPQSFARGGGQRGQLLVVEPKAIASLDTERIAVRNPAGAFSYLTDGAWADRLPKLLQARMIQAFENANRLRSVGRPGDRLTGDYQLISDIRSFEVVTGGSTEVVIDMAVRIVNERTGRILAGQVFRARANASGTTAPAVSAAFNEAAQQALRDIVVWTAGQI</sequence>
<dbReference type="SUPFAM" id="SSF159594">
    <property type="entry name" value="XCC0632-like"/>
    <property type="match status" value="1"/>
</dbReference>
<dbReference type="InterPro" id="IPR005586">
    <property type="entry name" value="ABC_trans_aux"/>
</dbReference>
<dbReference type="AlphaFoldDB" id="A0A4D7QKH2"/>
<evidence type="ECO:0000259" key="2">
    <source>
        <dbReference type="Pfam" id="PF03886"/>
    </source>
</evidence>
<name>A0A4D7QKH2_9HYPH</name>
<dbReference type="EMBL" id="CP039865">
    <property type="protein sequence ID" value="QCK88108.1"/>
    <property type="molecule type" value="Genomic_DNA"/>
</dbReference>
<dbReference type="OrthoDB" id="9808689at2"/>
<feature type="chain" id="PRO_5020525154" description="ABC-type transport auxiliary lipoprotein component domain-containing protein" evidence="1">
    <location>
        <begin position="32"/>
        <end position="197"/>
    </location>
</feature>
<dbReference type="KEGG" id="paqt:E8L99_21280"/>